<dbReference type="Gene3D" id="3.40.50.10490">
    <property type="entry name" value="Glucose-6-phosphate isomerase like protein, domain 1"/>
    <property type="match status" value="1"/>
</dbReference>
<evidence type="ECO:0000259" key="1">
    <source>
        <dbReference type="Pfam" id="PF10740"/>
    </source>
</evidence>
<feature type="domain" description="DUF2529" evidence="1">
    <location>
        <begin position="1"/>
        <end position="173"/>
    </location>
</feature>
<protein>
    <submittedName>
        <fullName evidence="2">DUF2529 domain-containing protein</fullName>
    </submittedName>
</protein>
<sequence>MMKIFSTQLTGHFNRIVEQEELSIEDSARLLAQALVGEGKIYIYGFQELHGIVLEAVNSSEPLIRSEALFNQNGEMKELTAADRVLLFTYRSTDEEAIKLAQELSSKGIQTVGISAVMKGEEAGLNNITDLHIDSKLRQPLIPGEDGERYGFPALMTSLYVYYNLTFILKEILDEFEDDEL</sequence>
<dbReference type="EMBL" id="JBHUIK010000003">
    <property type="protein sequence ID" value="MFD2215137.1"/>
    <property type="molecule type" value="Genomic_DNA"/>
</dbReference>
<organism evidence="2 3">
    <name type="scientific">Metabacillus endolithicus</name>
    <dbReference type="NCBI Taxonomy" id="1535204"/>
    <lineage>
        <taxon>Bacteria</taxon>
        <taxon>Bacillati</taxon>
        <taxon>Bacillota</taxon>
        <taxon>Bacilli</taxon>
        <taxon>Bacillales</taxon>
        <taxon>Bacillaceae</taxon>
        <taxon>Metabacillus</taxon>
    </lineage>
</organism>
<dbReference type="InterPro" id="IPR046348">
    <property type="entry name" value="SIS_dom_sf"/>
</dbReference>
<keyword evidence="3" id="KW-1185">Reference proteome</keyword>
<comment type="caution">
    <text evidence="2">The sequence shown here is derived from an EMBL/GenBank/DDBJ whole genome shotgun (WGS) entry which is preliminary data.</text>
</comment>
<proteinExistence type="predicted"/>
<evidence type="ECO:0000313" key="2">
    <source>
        <dbReference type="EMBL" id="MFD2215137.1"/>
    </source>
</evidence>
<dbReference type="RefSeq" id="WP_247346688.1">
    <property type="nucleotide sequence ID" value="NZ_CP095550.1"/>
</dbReference>
<dbReference type="InterPro" id="IPR019676">
    <property type="entry name" value="DUF2529"/>
</dbReference>
<reference evidence="3" key="1">
    <citation type="journal article" date="2019" name="Int. J. Syst. Evol. Microbiol.">
        <title>The Global Catalogue of Microorganisms (GCM) 10K type strain sequencing project: providing services to taxonomists for standard genome sequencing and annotation.</title>
        <authorList>
            <consortium name="The Broad Institute Genomics Platform"/>
            <consortium name="The Broad Institute Genome Sequencing Center for Infectious Disease"/>
            <person name="Wu L."/>
            <person name="Ma J."/>
        </authorList>
    </citation>
    <scope>NUCLEOTIDE SEQUENCE [LARGE SCALE GENOMIC DNA]</scope>
    <source>
        <strain evidence="3">CGMCC 1.15474</strain>
    </source>
</reference>
<dbReference type="Proteomes" id="UP001597318">
    <property type="component" value="Unassembled WGS sequence"/>
</dbReference>
<dbReference type="SUPFAM" id="SSF53697">
    <property type="entry name" value="SIS domain"/>
    <property type="match status" value="1"/>
</dbReference>
<accession>A0ABW5BY91</accession>
<gene>
    <name evidence="2" type="ORF">ACFSKK_15710</name>
</gene>
<name>A0ABW5BY91_9BACI</name>
<dbReference type="Pfam" id="PF10740">
    <property type="entry name" value="DUF2529"/>
    <property type="match status" value="1"/>
</dbReference>
<evidence type="ECO:0000313" key="3">
    <source>
        <dbReference type="Proteomes" id="UP001597318"/>
    </source>
</evidence>